<protein>
    <submittedName>
        <fullName evidence="1">Uncharacterized protein</fullName>
    </submittedName>
</protein>
<dbReference type="Proteomes" id="UP000305109">
    <property type="component" value="Unassembled WGS sequence"/>
</dbReference>
<gene>
    <name evidence="1" type="ORF">FCG67_09510</name>
</gene>
<name>A0ABY2RKK2_9NOCA</name>
<dbReference type="EMBL" id="SUMD01000004">
    <property type="protein sequence ID" value="TJZ78293.1"/>
    <property type="molecule type" value="Genomic_DNA"/>
</dbReference>
<comment type="caution">
    <text evidence="1">The sequence shown here is derived from an EMBL/GenBank/DDBJ whole genome shotgun (WGS) entry which is preliminary data.</text>
</comment>
<evidence type="ECO:0000313" key="1">
    <source>
        <dbReference type="EMBL" id="TJZ78293.1"/>
    </source>
</evidence>
<proteinExistence type="predicted"/>
<evidence type="ECO:0000313" key="2">
    <source>
        <dbReference type="Proteomes" id="UP000305109"/>
    </source>
</evidence>
<organism evidence="1 2">
    <name type="scientific">Rhodococcus oryzae</name>
    <dbReference type="NCBI Taxonomy" id="2571143"/>
    <lineage>
        <taxon>Bacteria</taxon>
        <taxon>Bacillati</taxon>
        <taxon>Actinomycetota</taxon>
        <taxon>Actinomycetes</taxon>
        <taxon>Mycobacteriales</taxon>
        <taxon>Nocardiaceae</taxon>
        <taxon>Rhodococcus</taxon>
    </lineage>
</organism>
<sequence length="64" mass="6716">MAIATHTPRVRLEWQHNLASASLRGVGRDARHPVRRFSSNYVAVSVGDSSAVGDSAALPTTASG</sequence>
<reference evidence="1 2" key="1">
    <citation type="submission" date="2019-04" db="EMBL/GenBank/DDBJ databases">
        <title>Rhodococcus oryzae sp. nov., a novel actinomycete isolated from rhizosphere soil of rice (Oryza sativa L.).</title>
        <authorList>
            <person name="Li C."/>
        </authorList>
    </citation>
    <scope>NUCLEOTIDE SEQUENCE [LARGE SCALE GENOMIC DNA]</scope>
    <source>
        <strain evidence="1 2">NEAU-CX67</strain>
    </source>
</reference>
<accession>A0ABY2RKK2</accession>
<keyword evidence="2" id="KW-1185">Reference proteome</keyword>